<gene>
    <name evidence="1" type="ORF">CVV65_13565</name>
</gene>
<accession>A0A2K8NAI7</accession>
<protein>
    <submittedName>
        <fullName evidence="1">Uncharacterized protein</fullName>
    </submittedName>
</protein>
<evidence type="ECO:0000313" key="1">
    <source>
        <dbReference type="EMBL" id="ATY85827.1"/>
    </source>
</evidence>
<dbReference type="AlphaFoldDB" id="A0A2K8NAI7"/>
<dbReference type="EMBL" id="CP024955">
    <property type="protein sequence ID" value="ATY85827.1"/>
    <property type="molecule type" value="Genomic_DNA"/>
</dbReference>
<proteinExistence type="predicted"/>
<name>A0A2K8NAI7_9BACL</name>
<reference evidence="2" key="1">
    <citation type="submission" date="2017-11" db="EMBL/GenBank/DDBJ databases">
        <title>Complete Genome Sequence of Kyrpidia sp. Strain EA-1, a thermophilic, hydrogen-oxidizing Bacterium, isolated from the Azores.</title>
        <authorList>
            <person name="Reiner J.E."/>
            <person name="Lapp C.J."/>
            <person name="Bunk B."/>
            <person name="Gescher J."/>
        </authorList>
    </citation>
    <scope>NUCLEOTIDE SEQUENCE [LARGE SCALE GENOMIC DNA]</scope>
    <source>
        <strain evidence="2">EA-1</strain>
    </source>
</reference>
<dbReference type="RefSeq" id="WP_100668585.1">
    <property type="nucleotide sequence ID" value="NZ_CP024955.1"/>
</dbReference>
<organism evidence="1 2">
    <name type="scientific">Kyrpidia spormannii</name>
    <dbReference type="NCBI Taxonomy" id="2055160"/>
    <lineage>
        <taxon>Bacteria</taxon>
        <taxon>Bacillati</taxon>
        <taxon>Bacillota</taxon>
        <taxon>Bacilli</taxon>
        <taxon>Bacillales</taxon>
        <taxon>Alicyclobacillaceae</taxon>
        <taxon>Kyrpidia</taxon>
    </lineage>
</organism>
<sequence>MVKGKTRRKTVKAVLKSPILPEYSRKLLTESRPTNVFGFEGNRRLFMRWANLGIIESPIRHIRHGRKGVDAIESAETAARLSILADYYQWRADDTPPYLSKALGDGAYAVILALHGGFPLTDAGWELMMQTIVSMLEKRYEKMKHDMEYPPLIANDPGETRDMDELVQYVAEHRTQGKTAKKMQEQLNEFPIETIWEKDFDRFTGEYLTGNFEQIAALTGETTEKIKQDVKKEGLTVFQKIAKLETPDELIRFLGKLPLREWKLYMEDIVTNSILSLWLGHPLAKQTAGVIFQTFNEDITEFENYVWTLFVMDSTRRALNRTDRRAYEKGRKRMGFTREKVWETYRRMALERIQFPEPETGE</sequence>
<dbReference type="Proteomes" id="UP000231932">
    <property type="component" value="Chromosome"/>
</dbReference>
<dbReference type="KEGG" id="kyr:CVV65_13565"/>
<evidence type="ECO:0000313" key="2">
    <source>
        <dbReference type="Proteomes" id="UP000231932"/>
    </source>
</evidence>
<keyword evidence="2" id="KW-1185">Reference proteome</keyword>